<reference evidence="2 3" key="1">
    <citation type="journal article" date="2010" name="Science">
        <title>Genomic comparison of the ants Camponotus floridanus and Harpegnathos saltator.</title>
        <authorList>
            <person name="Bonasio R."/>
            <person name="Zhang G."/>
            <person name="Ye C."/>
            <person name="Mutti N.S."/>
            <person name="Fang X."/>
            <person name="Qin N."/>
            <person name="Donahue G."/>
            <person name="Yang P."/>
            <person name="Li Q."/>
            <person name="Li C."/>
            <person name="Zhang P."/>
            <person name="Huang Z."/>
            <person name="Berger S.L."/>
            <person name="Reinberg D."/>
            <person name="Wang J."/>
            <person name="Liebig J."/>
        </authorList>
    </citation>
    <scope>NUCLEOTIDE SEQUENCE [LARGE SCALE GENOMIC DNA]</scope>
    <source>
        <strain evidence="2 3">R22 G/1</strain>
    </source>
</reference>
<evidence type="ECO:0000313" key="3">
    <source>
        <dbReference type="Proteomes" id="UP000008237"/>
    </source>
</evidence>
<proteinExistence type="predicted"/>
<keyword evidence="3" id="KW-1185">Reference proteome</keyword>
<evidence type="ECO:0000313" key="2">
    <source>
        <dbReference type="EMBL" id="EFN77850.1"/>
    </source>
</evidence>
<dbReference type="InParanoid" id="E2C2J4"/>
<name>E2C2J4_HARSA</name>
<dbReference type="AlphaFoldDB" id="E2C2J4"/>
<protein>
    <submittedName>
        <fullName evidence="2">Uncharacterized protein</fullName>
    </submittedName>
</protein>
<evidence type="ECO:0000256" key="1">
    <source>
        <dbReference type="SAM" id="MobiDB-lite"/>
    </source>
</evidence>
<gene>
    <name evidence="2" type="ORF">EAI_11757</name>
</gene>
<sequence length="110" mass="12410">GSKLYPSYSAIENANKKCYPTDINVNDFGTSVNVKTLLIHTTSKILLTLHEEKLYELRGKKLILHGKWGMDDASGQQTTRQKWVAKTEDQSTNTADDDDEDLFSDNAIFI</sequence>
<accession>E2C2J4</accession>
<dbReference type="OMA" id="THESSMC"/>
<feature type="non-terminal residue" evidence="2">
    <location>
        <position position="110"/>
    </location>
</feature>
<dbReference type="Proteomes" id="UP000008237">
    <property type="component" value="Unassembled WGS sequence"/>
</dbReference>
<dbReference type="EMBL" id="GL452135">
    <property type="protein sequence ID" value="EFN77850.1"/>
    <property type="molecule type" value="Genomic_DNA"/>
</dbReference>
<organism evidence="3">
    <name type="scientific">Harpegnathos saltator</name>
    <name type="common">Jerdon's jumping ant</name>
    <dbReference type="NCBI Taxonomy" id="610380"/>
    <lineage>
        <taxon>Eukaryota</taxon>
        <taxon>Metazoa</taxon>
        <taxon>Ecdysozoa</taxon>
        <taxon>Arthropoda</taxon>
        <taxon>Hexapoda</taxon>
        <taxon>Insecta</taxon>
        <taxon>Pterygota</taxon>
        <taxon>Neoptera</taxon>
        <taxon>Endopterygota</taxon>
        <taxon>Hymenoptera</taxon>
        <taxon>Apocrita</taxon>
        <taxon>Aculeata</taxon>
        <taxon>Formicoidea</taxon>
        <taxon>Formicidae</taxon>
        <taxon>Ponerinae</taxon>
        <taxon>Ponerini</taxon>
        <taxon>Harpegnathos</taxon>
    </lineage>
</organism>
<feature type="non-terminal residue" evidence="2">
    <location>
        <position position="1"/>
    </location>
</feature>
<feature type="region of interest" description="Disordered" evidence="1">
    <location>
        <begin position="72"/>
        <end position="100"/>
    </location>
</feature>